<dbReference type="SMART" id="SM00184">
    <property type="entry name" value="RING"/>
    <property type="match status" value="1"/>
</dbReference>
<feature type="domain" description="RING-type" evidence="6">
    <location>
        <begin position="65"/>
        <end position="117"/>
    </location>
</feature>
<dbReference type="Pfam" id="PF14608">
    <property type="entry name" value="zf-CCCH_2"/>
    <property type="match status" value="2"/>
</dbReference>
<dbReference type="GO" id="GO:0008270">
    <property type="term" value="F:zinc ion binding"/>
    <property type="evidence" value="ECO:0007669"/>
    <property type="project" value="UniProtKB-KW"/>
</dbReference>
<protein>
    <recommendedName>
        <fullName evidence="10">RING-type E3 ubiquitin transferase</fullName>
    </recommendedName>
</protein>
<name>A0AAD5SZT8_9FUNG</name>
<evidence type="ECO:0000256" key="5">
    <source>
        <dbReference type="SAM" id="MobiDB-lite"/>
    </source>
</evidence>
<dbReference type="InterPro" id="IPR001841">
    <property type="entry name" value="Znf_RING"/>
</dbReference>
<reference evidence="8" key="1">
    <citation type="submission" date="2020-05" db="EMBL/GenBank/DDBJ databases">
        <title>Phylogenomic resolution of chytrid fungi.</title>
        <authorList>
            <person name="Stajich J.E."/>
            <person name="Amses K."/>
            <person name="Simmons R."/>
            <person name="Seto K."/>
            <person name="Myers J."/>
            <person name="Bonds A."/>
            <person name="Quandt C.A."/>
            <person name="Barry K."/>
            <person name="Liu P."/>
            <person name="Grigoriev I."/>
            <person name="Longcore J.E."/>
            <person name="James T.Y."/>
        </authorList>
    </citation>
    <scope>NUCLEOTIDE SEQUENCE</scope>
    <source>
        <strain evidence="8">JEL0513</strain>
    </source>
</reference>
<keyword evidence="2 4" id="KW-0863">Zinc-finger</keyword>
<evidence type="ECO:0008006" key="10">
    <source>
        <dbReference type="Google" id="ProtNLM"/>
    </source>
</evidence>
<organism evidence="8 9">
    <name type="scientific">Physocladia obscura</name>
    <dbReference type="NCBI Taxonomy" id="109957"/>
    <lineage>
        <taxon>Eukaryota</taxon>
        <taxon>Fungi</taxon>
        <taxon>Fungi incertae sedis</taxon>
        <taxon>Chytridiomycota</taxon>
        <taxon>Chytridiomycota incertae sedis</taxon>
        <taxon>Chytridiomycetes</taxon>
        <taxon>Chytridiales</taxon>
        <taxon>Chytriomycetaceae</taxon>
        <taxon>Physocladia</taxon>
    </lineage>
</organism>
<dbReference type="InterPro" id="IPR018957">
    <property type="entry name" value="Znf_C3HC4_RING-type"/>
</dbReference>
<feature type="domain" description="C3H1-type" evidence="7">
    <location>
        <begin position="146"/>
        <end position="180"/>
    </location>
</feature>
<gene>
    <name evidence="8" type="ORF">HK100_001139</name>
</gene>
<accession>A0AAD5SZT8</accession>
<feature type="region of interest" description="Disordered" evidence="5">
    <location>
        <begin position="185"/>
        <end position="205"/>
    </location>
</feature>
<keyword evidence="1 4" id="KW-0479">Metal-binding</keyword>
<dbReference type="InterPro" id="IPR000571">
    <property type="entry name" value="Znf_CCCH"/>
</dbReference>
<dbReference type="PANTHER" id="PTHR11224">
    <property type="entry name" value="MAKORIN-RELATED"/>
    <property type="match status" value="1"/>
</dbReference>
<dbReference type="InterPro" id="IPR013083">
    <property type="entry name" value="Znf_RING/FYVE/PHD"/>
</dbReference>
<evidence type="ECO:0000259" key="6">
    <source>
        <dbReference type="PROSITE" id="PS50089"/>
    </source>
</evidence>
<keyword evidence="3 4" id="KW-0862">Zinc</keyword>
<dbReference type="GO" id="GO:0061630">
    <property type="term" value="F:ubiquitin protein ligase activity"/>
    <property type="evidence" value="ECO:0007669"/>
    <property type="project" value="InterPro"/>
</dbReference>
<comment type="caution">
    <text evidence="8">The sequence shown here is derived from an EMBL/GenBank/DDBJ whole genome shotgun (WGS) entry which is preliminary data.</text>
</comment>
<dbReference type="AlphaFoldDB" id="A0AAD5SZT8"/>
<keyword evidence="9" id="KW-1185">Reference proteome</keyword>
<evidence type="ECO:0000313" key="9">
    <source>
        <dbReference type="Proteomes" id="UP001211907"/>
    </source>
</evidence>
<dbReference type="PANTHER" id="PTHR11224:SF10">
    <property type="entry name" value="IP09428P-RELATED"/>
    <property type="match status" value="1"/>
</dbReference>
<evidence type="ECO:0000313" key="8">
    <source>
        <dbReference type="EMBL" id="KAJ3116172.1"/>
    </source>
</evidence>
<evidence type="ECO:0000256" key="1">
    <source>
        <dbReference type="ARBA" id="ARBA00022723"/>
    </source>
</evidence>
<dbReference type="Proteomes" id="UP001211907">
    <property type="component" value="Unassembled WGS sequence"/>
</dbReference>
<sequence>GNCRKGARCLFLHASDPVPSLWAGSCAVFDATVETESKGKAPILNSSIEQCDHERGDDDDEDLECVVCYEKPSVFALLLGCSHVLCQPCSQQWRNRSSKEDPALADSAALKSCPVCRSASPFVVTSIVFPKTSDHKNRIIAKFRFSTQAIPCKYFKRGPADISRKMCPFGDDCLYGHFDSEGNKVLNVKKPPPAPSRRRRGENNGLDISGIEELVTQMRALGISTDELMNTFIDIAGENPHVIQQFHSMMAFINRAAGFEQPSPYDNHWYNYNHNAHLGTMFGSGSYQEENESGEYLEDYGDDVDDEEEFEGYDVSFNGFTNGGFDEFYDEAE</sequence>
<dbReference type="PROSITE" id="PS50103">
    <property type="entry name" value="ZF_C3H1"/>
    <property type="match status" value="2"/>
</dbReference>
<dbReference type="SUPFAM" id="SSF57850">
    <property type="entry name" value="RING/U-box"/>
    <property type="match status" value="1"/>
</dbReference>
<dbReference type="EMBL" id="JADGJH010001246">
    <property type="protein sequence ID" value="KAJ3116172.1"/>
    <property type="molecule type" value="Genomic_DNA"/>
</dbReference>
<feature type="zinc finger region" description="C3H1-type" evidence="4">
    <location>
        <begin position="146"/>
        <end position="180"/>
    </location>
</feature>
<feature type="zinc finger region" description="C3H1-type" evidence="4">
    <location>
        <begin position="1"/>
        <end position="16"/>
    </location>
</feature>
<dbReference type="Pfam" id="PF00097">
    <property type="entry name" value="zf-C3HC4"/>
    <property type="match status" value="1"/>
</dbReference>
<dbReference type="PROSITE" id="PS50089">
    <property type="entry name" value="ZF_RING_2"/>
    <property type="match status" value="1"/>
</dbReference>
<evidence type="ECO:0000256" key="4">
    <source>
        <dbReference type="PROSITE-ProRule" id="PRU00723"/>
    </source>
</evidence>
<dbReference type="InterPro" id="IPR045072">
    <property type="entry name" value="MKRN-like"/>
</dbReference>
<dbReference type="GO" id="GO:0000209">
    <property type="term" value="P:protein polyubiquitination"/>
    <property type="evidence" value="ECO:0007669"/>
    <property type="project" value="InterPro"/>
</dbReference>
<proteinExistence type="predicted"/>
<evidence type="ECO:0000256" key="3">
    <source>
        <dbReference type="ARBA" id="ARBA00022833"/>
    </source>
</evidence>
<evidence type="ECO:0000256" key="2">
    <source>
        <dbReference type="ARBA" id="ARBA00022771"/>
    </source>
</evidence>
<feature type="domain" description="C3H1-type" evidence="7">
    <location>
        <begin position="1"/>
        <end position="16"/>
    </location>
</feature>
<feature type="non-terminal residue" evidence="8">
    <location>
        <position position="1"/>
    </location>
</feature>
<dbReference type="Gene3D" id="3.30.40.10">
    <property type="entry name" value="Zinc/RING finger domain, C3HC4 (zinc finger)"/>
    <property type="match status" value="1"/>
</dbReference>
<evidence type="ECO:0000259" key="7">
    <source>
        <dbReference type="PROSITE" id="PS50103"/>
    </source>
</evidence>